<dbReference type="Proteomes" id="UP000235023">
    <property type="component" value="Unassembled WGS sequence"/>
</dbReference>
<evidence type="ECO:0000256" key="14">
    <source>
        <dbReference type="ARBA" id="ARBA00022837"/>
    </source>
</evidence>
<evidence type="ECO:0000256" key="13">
    <source>
        <dbReference type="ARBA" id="ARBA00022824"/>
    </source>
</evidence>
<sequence length="634" mass="68417">MQIQVSLALTLLTIFRPITALVAFPGAEGFGANAIGGREGSVYVVSNLDDSGEGSLRDGVSQSDRIIVFSVGGVINIEDRMVVSSRVTILGQTAPGDGITVYGNGWSFSNADEAIVRYIRIRMGKGATSGKDAMGIAEGNNMIFDHVSVSWGRDETFSINGEAANITVQNSIISQGLETHSCGGLMQTDGGVSLFRNLYIDNKTRNPKVKGVNEFTNNVVYNWGGGGGYIAGDSSGASYANIIGNYFISGPSTSVTAFTRGSADFHGYVETNFYDPDPDGKLNGSELEASDTNYGGMDLVSTKHDYPAVAYTMTPDEAVTYVTEHAGASKVRDGVDTQLIAQVTTWGTEGELISDEATMGGPGDLDGGSTPVDTDGDGIPDDVEKELGTDPNKNDSMELDSSGYAQRATMEETRLASLSLTHVNYNPDDRLSFLSAWLALVPQALCVIYVTLVWATREVEVLLMFVGQMGCEALNFILKRIIKEERPQQMYGKGYGMPSSHAQFMSFFGVYLTLFLIVRHTPGATSHLVVRMVVLAVLAVGAVAVAASRIYLNYHTLRQVLVGSTAGVVCAVGWFAVTSFLREQGWIEWGLEFGIARLVRLRDLVVSEDLAEAGWLRWEEKRKLRRKAATEKSQ</sequence>
<evidence type="ECO:0000256" key="12">
    <source>
        <dbReference type="ARBA" id="ARBA00022801"/>
    </source>
</evidence>
<evidence type="ECO:0000256" key="17">
    <source>
        <dbReference type="ARBA" id="ARBA00023180"/>
    </source>
</evidence>
<dbReference type="InterPro" id="IPR059100">
    <property type="entry name" value="TSP3_bac"/>
</dbReference>
<dbReference type="Pfam" id="PF18884">
    <property type="entry name" value="TSP3_bac"/>
    <property type="match status" value="1"/>
</dbReference>
<keyword evidence="26" id="KW-1185">Reference proteome</keyword>
<evidence type="ECO:0000256" key="3">
    <source>
        <dbReference type="ARBA" id="ARBA00004613"/>
    </source>
</evidence>
<evidence type="ECO:0000313" key="25">
    <source>
        <dbReference type="EMBL" id="PLN80274.1"/>
    </source>
</evidence>
<dbReference type="GO" id="GO:0005576">
    <property type="term" value="C:extracellular region"/>
    <property type="evidence" value="ECO:0007669"/>
    <property type="project" value="UniProtKB-SubCell"/>
</dbReference>
<dbReference type="InterPro" id="IPR012334">
    <property type="entry name" value="Pectin_lyas_fold"/>
</dbReference>
<feature type="compositionally biased region" description="Basic and acidic residues" evidence="21">
    <location>
        <begin position="385"/>
        <end position="396"/>
    </location>
</feature>
<dbReference type="GO" id="GO:0005789">
    <property type="term" value="C:endoplasmic reticulum membrane"/>
    <property type="evidence" value="ECO:0007669"/>
    <property type="project" value="UniProtKB-SubCell"/>
</dbReference>
<dbReference type="PANTHER" id="PTHR42970">
    <property type="entry name" value="PECTATE LYASE C-RELATED"/>
    <property type="match status" value="1"/>
</dbReference>
<dbReference type="Pfam" id="PF01569">
    <property type="entry name" value="PAP2"/>
    <property type="match status" value="1"/>
</dbReference>
<feature type="transmembrane region" description="Helical" evidence="22">
    <location>
        <begin position="434"/>
        <end position="454"/>
    </location>
</feature>
<dbReference type="InterPro" id="IPR052063">
    <property type="entry name" value="Polysaccharide_Lyase_1"/>
</dbReference>
<dbReference type="SUPFAM" id="SSF48317">
    <property type="entry name" value="Acid phosphatase/Vanadium-dependent haloperoxidase"/>
    <property type="match status" value="1"/>
</dbReference>
<evidence type="ECO:0000256" key="11">
    <source>
        <dbReference type="ARBA" id="ARBA00022729"/>
    </source>
</evidence>
<dbReference type="EC" id="3.6.1.43" evidence="6"/>
<dbReference type="EMBL" id="KZ559549">
    <property type="protein sequence ID" value="PLN80274.1"/>
    <property type="molecule type" value="Genomic_DNA"/>
</dbReference>
<comment type="function">
    <text evidence="18">Required for efficient N-glycosylation. Necessary for maintaining optimal levels of dolichol-linked oligosaccharides. Hydrolyzes dolichyl pyrophosphate at a very high rate and dolichyl monophosphate at a much lower rate. Does not act on phosphatidate.</text>
</comment>
<comment type="similarity">
    <text evidence="5">Belongs to the dolichyldiphosphatase family.</text>
</comment>
<dbReference type="SUPFAM" id="SSF51126">
    <property type="entry name" value="Pectin lyase-like"/>
    <property type="match status" value="1"/>
</dbReference>
<dbReference type="GO" id="GO:0047874">
    <property type="term" value="F:dolichyldiphosphatase activity"/>
    <property type="evidence" value="ECO:0007669"/>
    <property type="project" value="UniProtKB-EC"/>
</dbReference>
<proteinExistence type="inferred from homology"/>
<comment type="cofactor">
    <cofactor evidence="1">
        <name>Ca(2+)</name>
        <dbReference type="ChEBI" id="CHEBI:29108"/>
    </cofactor>
</comment>
<evidence type="ECO:0000256" key="16">
    <source>
        <dbReference type="ARBA" id="ARBA00023136"/>
    </source>
</evidence>
<feature type="transmembrane region" description="Helical" evidence="22">
    <location>
        <begin position="502"/>
        <end position="518"/>
    </location>
</feature>
<keyword evidence="12" id="KW-0378">Hydrolase</keyword>
<keyword evidence="16 22" id="KW-0472">Membrane</keyword>
<evidence type="ECO:0000256" key="7">
    <source>
        <dbReference type="ARBA" id="ARBA00014821"/>
    </source>
</evidence>
<keyword evidence="17" id="KW-0325">Glycoprotein</keyword>
<evidence type="ECO:0000256" key="4">
    <source>
        <dbReference type="ARBA" id="ARBA00004922"/>
    </source>
</evidence>
<dbReference type="InterPro" id="IPR000326">
    <property type="entry name" value="PAP2/HPO"/>
</dbReference>
<comment type="catalytic activity">
    <reaction evidence="20">
        <text>a di-trans,poly-cis-dolichyl diphosphate + H2O = a di-trans,poly-cis-dolichyl phosphate + phosphate + H(+)</text>
        <dbReference type="Rhea" id="RHEA:14385"/>
        <dbReference type="Rhea" id="RHEA-COMP:19498"/>
        <dbReference type="Rhea" id="RHEA-COMP:19506"/>
        <dbReference type="ChEBI" id="CHEBI:15377"/>
        <dbReference type="ChEBI" id="CHEBI:15378"/>
        <dbReference type="ChEBI" id="CHEBI:43474"/>
        <dbReference type="ChEBI" id="CHEBI:57497"/>
        <dbReference type="ChEBI" id="CHEBI:57683"/>
        <dbReference type="EC" id="3.6.1.43"/>
    </reaction>
</comment>
<organism evidence="25 26">
    <name type="scientific">Aspergillus taichungensis</name>
    <dbReference type="NCBI Taxonomy" id="482145"/>
    <lineage>
        <taxon>Eukaryota</taxon>
        <taxon>Fungi</taxon>
        <taxon>Dikarya</taxon>
        <taxon>Ascomycota</taxon>
        <taxon>Pezizomycotina</taxon>
        <taxon>Eurotiomycetes</taxon>
        <taxon>Eurotiomycetidae</taxon>
        <taxon>Eurotiales</taxon>
        <taxon>Aspergillaceae</taxon>
        <taxon>Aspergillus</taxon>
        <taxon>Aspergillus subgen. Circumdati</taxon>
    </lineage>
</organism>
<dbReference type="AlphaFoldDB" id="A0A2J5HSH6"/>
<feature type="region of interest" description="Disordered" evidence="21">
    <location>
        <begin position="355"/>
        <end position="399"/>
    </location>
</feature>
<evidence type="ECO:0000256" key="8">
    <source>
        <dbReference type="ARBA" id="ARBA00022525"/>
    </source>
</evidence>
<evidence type="ECO:0000313" key="26">
    <source>
        <dbReference type="Proteomes" id="UP000235023"/>
    </source>
</evidence>
<evidence type="ECO:0000256" key="15">
    <source>
        <dbReference type="ARBA" id="ARBA00022989"/>
    </source>
</evidence>
<dbReference type="GO" id="GO:0046872">
    <property type="term" value="F:metal ion binding"/>
    <property type="evidence" value="ECO:0007669"/>
    <property type="project" value="UniProtKB-KW"/>
</dbReference>
<keyword evidence="25" id="KW-0456">Lyase</keyword>
<keyword evidence="11 23" id="KW-0732">Signal</keyword>
<keyword evidence="13" id="KW-0256">Endoplasmic reticulum</keyword>
<feature type="chain" id="PRO_5014463363" description="Dolichyldiphosphatase 1" evidence="23">
    <location>
        <begin position="21"/>
        <end position="634"/>
    </location>
</feature>
<feature type="transmembrane region" description="Helical" evidence="22">
    <location>
        <begin position="557"/>
        <end position="577"/>
    </location>
</feature>
<dbReference type="InterPro" id="IPR039667">
    <property type="entry name" value="Dolichyldiphosphatase_PAP2"/>
</dbReference>
<dbReference type="SMART" id="SM00014">
    <property type="entry name" value="acidPPc"/>
    <property type="match status" value="1"/>
</dbReference>
<evidence type="ECO:0000256" key="21">
    <source>
        <dbReference type="SAM" id="MobiDB-lite"/>
    </source>
</evidence>
<keyword evidence="15 22" id="KW-1133">Transmembrane helix</keyword>
<evidence type="ECO:0000259" key="24">
    <source>
        <dbReference type="SMART" id="SM00014"/>
    </source>
</evidence>
<reference evidence="26" key="1">
    <citation type="submission" date="2017-12" db="EMBL/GenBank/DDBJ databases">
        <authorList>
            <consortium name="DOE Joint Genome Institute"/>
            <person name="Mondo S.J."/>
            <person name="Kjaerbolling I."/>
            <person name="Vesth T.C."/>
            <person name="Frisvad J.C."/>
            <person name="Nybo J.L."/>
            <person name="Theobald S."/>
            <person name="Kuo A."/>
            <person name="Bowyer P."/>
            <person name="Matsuda Y."/>
            <person name="Lyhne E.K."/>
            <person name="Kogle M.E."/>
            <person name="Clum A."/>
            <person name="Lipzen A."/>
            <person name="Salamov A."/>
            <person name="Ngan C.Y."/>
            <person name="Daum C."/>
            <person name="Chiniquy J."/>
            <person name="Barry K."/>
            <person name="LaButti K."/>
            <person name="Haridas S."/>
            <person name="Simmons B.A."/>
            <person name="Magnuson J.K."/>
            <person name="Mortensen U.H."/>
            <person name="Larsen T.O."/>
            <person name="Grigoriev I.V."/>
            <person name="Baker S.E."/>
            <person name="Andersen M.R."/>
            <person name="Nordberg H.P."/>
            <person name="Cantor M.N."/>
            <person name="Hua S.X."/>
        </authorList>
    </citation>
    <scope>NUCLEOTIDE SEQUENCE [LARGE SCALE GENOMIC DNA]</scope>
    <source>
        <strain evidence="26">IBT 19404</strain>
    </source>
</reference>
<keyword evidence="9 22" id="KW-0812">Transmembrane</keyword>
<protein>
    <recommendedName>
        <fullName evidence="7">Dolichyldiphosphatase 1</fullName>
        <ecNumber evidence="6">3.6.1.43</ecNumber>
    </recommendedName>
    <alternativeName>
        <fullName evidence="19">Dolichyl pyrophosphate phosphatase 1</fullName>
    </alternativeName>
</protein>
<name>A0A2J5HSH6_9EURO</name>
<evidence type="ECO:0000256" key="23">
    <source>
        <dbReference type="SAM" id="SignalP"/>
    </source>
</evidence>
<dbReference type="GO" id="GO:0016829">
    <property type="term" value="F:lyase activity"/>
    <property type="evidence" value="ECO:0007669"/>
    <property type="project" value="UniProtKB-KW"/>
</dbReference>
<dbReference type="InterPro" id="IPR011050">
    <property type="entry name" value="Pectin_lyase_fold/virulence"/>
</dbReference>
<gene>
    <name evidence="25" type="ORF">BDW42DRAFT_194538</name>
</gene>
<evidence type="ECO:0000256" key="19">
    <source>
        <dbReference type="ARBA" id="ARBA00030292"/>
    </source>
</evidence>
<keyword evidence="8" id="KW-0964">Secreted</keyword>
<evidence type="ECO:0000256" key="10">
    <source>
        <dbReference type="ARBA" id="ARBA00022723"/>
    </source>
</evidence>
<accession>A0A2J5HSH6</accession>
<comment type="subcellular location">
    <subcellularLocation>
        <location evidence="2">Endoplasmic reticulum membrane</location>
        <topology evidence="2">Multi-pass membrane protein</topology>
    </subcellularLocation>
    <subcellularLocation>
        <location evidence="3">Secreted</location>
    </subcellularLocation>
</comment>
<evidence type="ECO:0000256" key="18">
    <source>
        <dbReference type="ARBA" id="ARBA00024907"/>
    </source>
</evidence>
<evidence type="ECO:0000256" key="6">
    <source>
        <dbReference type="ARBA" id="ARBA00012508"/>
    </source>
</evidence>
<evidence type="ECO:0000256" key="1">
    <source>
        <dbReference type="ARBA" id="ARBA00001913"/>
    </source>
</evidence>
<feature type="domain" description="Phosphatidic acid phosphatase type 2/haloperoxidase" evidence="24">
    <location>
        <begin position="461"/>
        <end position="575"/>
    </location>
</feature>
<keyword evidence="10" id="KW-0479">Metal-binding</keyword>
<evidence type="ECO:0000256" key="22">
    <source>
        <dbReference type="SAM" id="Phobius"/>
    </source>
</evidence>
<dbReference type="OrthoDB" id="302705at2759"/>
<feature type="transmembrane region" description="Helical" evidence="22">
    <location>
        <begin position="530"/>
        <end position="551"/>
    </location>
</feature>
<dbReference type="FunFam" id="1.20.144.10:FF:000003">
    <property type="entry name" value="Dolichyldiphosphatase 1"/>
    <property type="match status" value="1"/>
</dbReference>
<feature type="signal peptide" evidence="23">
    <location>
        <begin position="1"/>
        <end position="20"/>
    </location>
</feature>
<dbReference type="CDD" id="cd03382">
    <property type="entry name" value="PAP2_dolichyldiphosphatase"/>
    <property type="match status" value="1"/>
</dbReference>
<feature type="compositionally biased region" description="Acidic residues" evidence="21">
    <location>
        <begin position="374"/>
        <end position="384"/>
    </location>
</feature>
<keyword evidence="14" id="KW-0106">Calcium</keyword>
<dbReference type="PANTHER" id="PTHR42970:SF1">
    <property type="entry name" value="PECTATE LYASE C-RELATED"/>
    <property type="match status" value="1"/>
</dbReference>
<dbReference type="InterPro" id="IPR036938">
    <property type="entry name" value="PAP2/HPO_sf"/>
</dbReference>
<evidence type="ECO:0000256" key="2">
    <source>
        <dbReference type="ARBA" id="ARBA00004477"/>
    </source>
</evidence>
<evidence type="ECO:0000256" key="9">
    <source>
        <dbReference type="ARBA" id="ARBA00022692"/>
    </source>
</evidence>
<dbReference type="Gene3D" id="1.20.144.10">
    <property type="entry name" value="Phosphatidic acid phosphatase type 2/haloperoxidase"/>
    <property type="match status" value="1"/>
</dbReference>
<dbReference type="Gene3D" id="2.160.20.10">
    <property type="entry name" value="Single-stranded right-handed beta-helix, Pectin lyase-like"/>
    <property type="match status" value="1"/>
</dbReference>
<comment type="pathway">
    <text evidence="4">Protein modification; protein glycosylation.</text>
</comment>
<evidence type="ECO:0000256" key="20">
    <source>
        <dbReference type="ARBA" id="ARBA00047349"/>
    </source>
</evidence>
<evidence type="ECO:0000256" key="5">
    <source>
        <dbReference type="ARBA" id="ARBA00005518"/>
    </source>
</evidence>